<dbReference type="EMBL" id="LSRL02001924">
    <property type="protein sequence ID" value="TDG38788.1"/>
    <property type="molecule type" value="Genomic_DNA"/>
</dbReference>
<protein>
    <submittedName>
        <fullName evidence="2">Uncharacterized protein</fullName>
    </submittedName>
</protein>
<feature type="transmembrane region" description="Helical" evidence="1">
    <location>
        <begin position="20"/>
        <end position="40"/>
    </location>
</feature>
<evidence type="ECO:0000256" key="1">
    <source>
        <dbReference type="SAM" id="Phobius"/>
    </source>
</evidence>
<feature type="non-terminal residue" evidence="2">
    <location>
        <position position="1"/>
    </location>
</feature>
<dbReference type="Proteomes" id="UP000295192">
    <property type="component" value="Unassembled WGS sequence"/>
</dbReference>
<sequence length="122" mass="13568">ANLLPSSAHRSSLIAHRSSLVMQFTWILLSLSMLAMHSFARPTASTTKPQIFIAEPMLYHFITEHRPTSMGQNYYLKPGQLVGTFSLDSGTLHVKHEDSKRPISSKLNILFVATAKEKDAAT</sequence>
<comment type="caution">
    <text evidence="2">The sequence shown here is derived from an EMBL/GenBank/DDBJ whole genome shotgun (WGS) entry which is preliminary data.</text>
</comment>
<proteinExistence type="predicted"/>
<keyword evidence="1" id="KW-0812">Transmembrane</keyword>
<evidence type="ECO:0000313" key="2">
    <source>
        <dbReference type="EMBL" id="TDG38788.1"/>
    </source>
</evidence>
<organism evidence="2 3">
    <name type="scientific">Drosophila navojoa</name>
    <name type="common">Fruit fly</name>
    <dbReference type="NCBI Taxonomy" id="7232"/>
    <lineage>
        <taxon>Eukaryota</taxon>
        <taxon>Metazoa</taxon>
        <taxon>Ecdysozoa</taxon>
        <taxon>Arthropoda</taxon>
        <taxon>Hexapoda</taxon>
        <taxon>Insecta</taxon>
        <taxon>Pterygota</taxon>
        <taxon>Neoptera</taxon>
        <taxon>Endopterygota</taxon>
        <taxon>Diptera</taxon>
        <taxon>Brachycera</taxon>
        <taxon>Muscomorpha</taxon>
        <taxon>Ephydroidea</taxon>
        <taxon>Drosophilidae</taxon>
        <taxon>Drosophila</taxon>
    </lineage>
</organism>
<name>A0A484AR13_DRONA</name>
<dbReference type="AlphaFoldDB" id="A0A484AR13"/>
<accession>A0A484AR13</accession>
<dbReference type="OrthoDB" id="7882699at2759"/>
<reference evidence="2 3" key="1">
    <citation type="journal article" date="2019" name="J. Hered.">
        <title>An Improved Genome Assembly for Drosophila navojoa, the Basal Species in the mojavensis Cluster.</title>
        <authorList>
            <person name="Vanderlinde T."/>
            <person name="Dupim E.G."/>
            <person name="Nazario-Yepiz N.O."/>
            <person name="Carvalho A.B."/>
        </authorList>
    </citation>
    <scope>NUCLEOTIDE SEQUENCE [LARGE SCALE GENOMIC DNA]</scope>
    <source>
        <strain evidence="2">Navoj_Jal97</strain>
        <tissue evidence="2">Whole organism</tissue>
    </source>
</reference>
<gene>
    <name evidence="2" type="ORF">AWZ03_014790</name>
</gene>
<keyword evidence="3" id="KW-1185">Reference proteome</keyword>
<keyword evidence="1" id="KW-0472">Membrane</keyword>
<evidence type="ECO:0000313" key="3">
    <source>
        <dbReference type="Proteomes" id="UP000295192"/>
    </source>
</evidence>
<dbReference type="OMA" id="MIYQRIT"/>
<keyword evidence="1" id="KW-1133">Transmembrane helix</keyword>